<proteinExistence type="predicted"/>
<organism evidence="1">
    <name type="scientific">freshwater metagenome</name>
    <dbReference type="NCBI Taxonomy" id="449393"/>
    <lineage>
        <taxon>unclassified sequences</taxon>
        <taxon>metagenomes</taxon>
        <taxon>ecological metagenomes</taxon>
    </lineage>
</organism>
<evidence type="ECO:0000313" key="1">
    <source>
        <dbReference type="EMBL" id="CAB4800513.1"/>
    </source>
</evidence>
<reference evidence="1" key="1">
    <citation type="submission" date="2020-05" db="EMBL/GenBank/DDBJ databases">
        <authorList>
            <person name="Chiriac C."/>
            <person name="Salcher M."/>
            <person name="Ghai R."/>
            <person name="Kavagutti S V."/>
        </authorList>
    </citation>
    <scope>NUCLEOTIDE SEQUENCE</scope>
</reference>
<dbReference type="AlphaFoldDB" id="A0A6J6XXD9"/>
<sequence length="76" mass="7922">MFGLSPTGISAQATLGPQGSKVFCTAGQNFVNVGLVTGVPHDRVTGRVERAVQSNREFHGAKVRAQVSPGGRNSID</sequence>
<name>A0A6J6XXD9_9ZZZZ</name>
<dbReference type="EMBL" id="CAFAAK010000104">
    <property type="protein sequence ID" value="CAB4800513.1"/>
    <property type="molecule type" value="Genomic_DNA"/>
</dbReference>
<protein>
    <submittedName>
        <fullName evidence="1">Unannotated protein</fullName>
    </submittedName>
</protein>
<gene>
    <name evidence="1" type="ORF">UFOPK3024_00577</name>
</gene>
<accession>A0A6J6XXD9</accession>